<dbReference type="PaxDb" id="4081-Solyc08g007070.2.1"/>
<sequence length="108" mass="12465">MINTETNFPQNIFTINHPTGTYVFRSEASDHLRRFVICRFYAAGNDCFHTKLWPLNSFEQIDERVKSFPGYRINQSNLHINPKCLSIFRTNLTEPTNAATTKNGGPRN</sequence>
<dbReference type="EnsemblPlants" id="Solyc08g007070.2.1">
    <property type="protein sequence ID" value="Solyc08g007070.2.1"/>
    <property type="gene ID" value="Solyc08g007070.2"/>
</dbReference>
<dbReference type="InParanoid" id="K4CIJ4"/>
<accession>K4CIJ4</accession>
<proteinExistence type="predicted"/>
<evidence type="ECO:0000313" key="2">
    <source>
        <dbReference type="Proteomes" id="UP000004994"/>
    </source>
</evidence>
<dbReference type="Gramene" id="Solyc08g007070.2.1">
    <property type="protein sequence ID" value="Solyc08g007070.2.1"/>
    <property type="gene ID" value="Solyc08g007070.2"/>
</dbReference>
<dbReference type="HOGENOM" id="CLU_2201656_0_0_1"/>
<reference evidence="1" key="2">
    <citation type="submission" date="2015-06" db="UniProtKB">
        <authorList>
            <consortium name="EnsemblPlants"/>
        </authorList>
    </citation>
    <scope>IDENTIFICATION</scope>
    <source>
        <strain evidence="1">cv. Heinz 1706</strain>
    </source>
</reference>
<protein>
    <submittedName>
        <fullName evidence="1">Uncharacterized protein</fullName>
    </submittedName>
</protein>
<evidence type="ECO:0000313" key="1">
    <source>
        <dbReference type="EnsemblPlants" id="Solyc08g007070.2.1"/>
    </source>
</evidence>
<name>K4CIJ4_SOLLC</name>
<organism evidence="1">
    <name type="scientific">Solanum lycopersicum</name>
    <name type="common">Tomato</name>
    <name type="synonym">Lycopersicon esculentum</name>
    <dbReference type="NCBI Taxonomy" id="4081"/>
    <lineage>
        <taxon>Eukaryota</taxon>
        <taxon>Viridiplantae</taxon>
        <taxon>Streptophyta</taxon>
        <taxon>Embryophyta</taxon>
        <taxon>Tracheophyta</taxon>
        <taxon>Spermatophyta</taxon>
        <taxon>Magnoliopsida</taxon>
        <taxon>eudicotyledons</taxon>
        <taxon>Gunneridae</taxon>
        <taxon>Pentapetalae</taxon>
        <taxon>asterids</taxon>
        <taxon>lamiids</taxon>
        <taxon>Solanales</taxon>
        <taxon>Solanaceae</taxon>
        <taxon>Solanoideae</taxon>
        <taxon>Solaneae</taxon>
        <taxon>Solanum</taxon>
        <taxon>Solanum subgen. Lycopersicon</taxon>
    </lineage>
</organism>
<dbReference type="Proteomes" id="UP000004994">
    <property type="component" value="Chromosome 8"/>
</dbReference>
<keyword evidence="2" id="KW-1185">Reference proteome</keyword>
<dbReference type="AlphaFoldDB" id="K4CIJ4"/>
<reference evidence="1" key="1">
    <citation type="journal article" date="2012" name="Nature">
        <title>The tomato genome sequence provides insights into fleshy fruit evolution.</title>
        <authorList>
            <consortium name="Tomato Genome Consortium"/>
        </authorList>
    </citation>
    <scope>NUCLEOTIDE SEQUENCE [LARGE SCALE GENOMIC DNA]</scope>
    <source>
        <strain evidence="1">cv. Heinz 1706</strain>
    </source>
</reference>